<dbReference type="OrthoDB" id="2440523at2759"/>
<dbReference type="AlphaFoldDB" id="A0A8H3F3Z4"/>
<dbReference type="InterPro" id="IPR043472">
    <property type="entry name" value="Macro_dom-like"/>
</dbReference>
<proteinExistence type="predicted"/>
<dbReference type="EMBL" id="CAJPDS010000015">
    <property type="protein sequence ID" value="CAF9915238.1"/>
    <property type="molecule type" value="Genomic_DNA"/>
</dbReference>
<dbReference type="PANTHER" id="PTHR35596">
    <property type="entry name" value="DUF2263 DOMAIN-CONTAINING PROTEIN"/>
    <property type="match status" value="1"/>
</dbReference>
<organism evidence="2 3">
    <name type="scientific">Heterodermia speciosa</name>
    <dbReference type="NCBI Taxonomy" id="116794"/>
    <lineage>
        <taxon>Eukaryota</taxon>
        <taxon>Fungi</taxon>
        <taxon>Dikarya</taxon>
        <taxon>Ascomycota</taxon>
        <taxon>Pezizomycotina</taxon>
        <taxon>Lecanoromycetes</taxon>
        <taxon>OSLEUM clade</taxon>
        <taxon>Lecanoromycetidae</taxon>
        <taxon>Caliciales</taxon>
        <taxon>Physciaceae</taxon>
        <taxon>Heterodermia</taxon>
    </lineage>
</organism>
<dbReference type="InterPro" id="IPR019261">
    <property type="entry name" value="PARG_cat_microbial"/>
</dbReference>
<gene>
    <name evidence="2" type="ORF">HETSPECPRED_002338</name>
</gene>
<name>A0A8H3F3Z4_9LECA</name>
<dbReference type="PANTHER" id="PTHR35596:SF2">
    <property type="entry name" value="MICROBIAL-TYPE PARG CATALYTIC DOMAIN-CONTAINING PROTEIN"/>
    <property type="match status" value="1"/>
</dbReference>
<reference evidence="2" key="1">
    <citation type="submission" date="2021-03" db="EMBL/GenBank/DDBJ databases">
        <authorList>
            <person name="Tagirdzhanova G."/>
        </authorList>
    </citation>
    <scope>NUCLEOTIDE SEQUENCE</scope>
</reference>
<evidence type="ECO:0000313" key="2">
    <source>
        <dbReference type="EMBL" id="CAF9915238.1"/>
    </source>
</evidence>
<dbReference type="NCBIfam" id="TIGR02452">
    <property type="entry name" value="TIGR02452 family protein"/>
    <property type="match status" value="1"/>
</dbReference>
<dbReference type="Proteomes" id="UP000664521">
    <property type="component" value="Unassembled WGS sequence"/>
</dbReference>
<sequence>MPPAKLKPSDIAAEAKRTYIPYIEQRFPQYPVKSYLYPDSSKLRLTPTNGQTRRLRVAVIDGDPIDVALDWNEYNQRGSSQLANNAPTESGPIPVVSMANEKRAGGDWESGLIAPEECLCRRSNLVHTLSMPACQVSHYPIPTTGGIYSPHVGTCPVTSDVVCHVLILKAVVFRSGPEKGYNVWSDFKSLPIISVAPIRRPKLDEAGTEYSFDQERELMKEKMRTVLRIAAAAQHPDVCMGAFGAGPGFRNPVAQIAAMWKDILFSEPEFEGAFANIVFAIPSAGGSSPTGGPADLEVFEKEFHPSNIVKTTYRKAD</sequence>
<protein>
    <recommendedName>
        <fullName evidence="1">Microbial-type PARG catalytic domain-containing protein</fullName>
    </recommendedName>
</protein>
<dbReference type="Gene3D" id="3.40.220.10">
    <property type="entry name" value="Leucine Aminopeptidase, subunit E, domain 1"/>
    <property type="match status" value="1"/>
</dbReference>
<dbReference type="Pfam" id="PF10021">
    <property type="entry name" value="PARG_cat_microb"/>
    <property type="match status" value="1"/>
</dbReference>
<accession>A0A8H3F3Z4</accession>
<feature type="domain" description="Microbial-type PARG catalytic" evidence="1">
    <location>
        <begin position="76"/>
        <end position="152"/>
    </location>
</feature>
<comment type="caution">
    <text evidence="2">The sequence shown here is derived from an EMBL/GenBank/DDBJ whole genome shotgun (WGS) entry which is preliminary data.</text>
</comment>
<keyword evidence="3" id="KW-1185">Reference proteome</keyword>
<evidence type="ECO:0000313" key="3">
    <source>
        <dbReference type="Proteomes" id="UP000664521"/>
    </source>
</evidence>
<evidence type="ECO:0000259" key="1">
    <source>
        <dbReference type="Pfam" id="PF10021"/>
    </source>
</evidence>
<dbReference type="InterPro" id="IPR012664">
    <property type="entry name" value="CHP02452"/>
</dbReference>